<name>A0A916JPE6_9FLAO</name>
<sequence length="269" mass="32102">MSSPAEHSYFCVIRCIRRMTTLTDILASFQPISLKDMDSVQLMNRIDTKFILSITELMPLLNELSSHYQILEIRGLRTARYRSLYFDTPDYKHYMHHHNGHPNRYKIRIRRYVDSDLCFLEVKHKKKGRTDKNRIRIEDFELDLSERSINFIKEIVPEIKTLSPTLWNSFERITLVSPELQERVTLDLGLHFKEDLHSQKDIGYDDIVIAEVKQERVNRNSPIMRMLKENNIRKARVSKYCIGMGLINPAIKKNRFKQKYRMIEKVREQ</sequence>
<gene>
    <name evidence="2" type="ORF">CRYO30217_01976</name>
</gene>
<dbReference type="InterPro" id="IPR042267">
    <property type="entry name" value="VTC_sf"/>
</dbReference>
<dbReference type="Proteomes" id="UP000683507">
    <property type="component" value="Chromosome"/>
</dbReference>
<proteinExistence type="predicted"/>
<accession>A0A916JPE6</accession>
<keyword evidence="3" id="KW-1185">Reference proteome</keyword>
<dbReference type="Gene3D" id="3.20.100.30">
    <property type="entry name" value="VTC, catalytic tunnel domain"/>
    <property type="match status" value="1"/>
</dbReference>
<dbReference type="KEGG" id="ptan:CRYO30217_01976"/>
<dbReference type="EMBL" id="OU015584">
    <property type="protein sequence ID" value="CAG5082660.1"/>
    <property type="molecule type" value="Genomic_DNA"/>
</dbReference>
<evidence type="ECO:0000313" key="2">
    <source>
        <dbReference type="EMBL" id="CAG5082660.1"/>
    </source>
</evidence>
<evidence type="ECO:0000259" key="1">
    <source>
        <dbReference type="Pfam" id="PF09359"/>
    </source>
</evidence>
<protein>
    <recommendedName>
        <fullName evidence="1">VTC domain-containing protein</fullName>
    </recommendedName>
</protein>
<dbReference type="GO" id="GO:0006799">
    <property type="term" value="P:polyphosphate biosynthetic process"/>
    <property type="evidence" value="ECO:0007669"/>
    <property type="project" value="UniProtKB-ARBA"/>
</dbReference>
<dbReference type="AlphaFoldDB" id="A0A916JPE6"/>
<dbReference type="InterPro" id="IPR018966">
    <property type="entry name" value="VTC_domain"/>
</dbReference>
<organism evidence="2 3">
    <name type="scientific">Parvicella tangerina</name>
    <dbReference type="NCBI Taxonomy" id="2829795"/>
    <lineage>
        <taxon>Bacteria</taxon>
        <taxon>Pseudomonadati</taxon>
        <taxon>Bacteroidota</taxon>
        <taxon>Flavobacteriia</taxon>
        <taxon>Flavobacteriales</taxon>
        <taxon>Parvicellaceae</taxon>
        <taxon>Parvicella</taxon>
    </lineage>
</organism>
<dbReference type="CDD" id="cd07750">
    <property type="entry name" value="PolyPPase_VTC_like"/>
    <property type="match status" value="1"/>
</dbReference>
<dbReference type="Pfam" id="PF09359">
    <property type="entry name" value="VTC"/>
    <property type="match status" value="1"/>
</dbReference>
<evidence type="ECO:0000313" key="3">
    <source>
        <dbReference type="Proteomes" id="UP000683507"/>
    </source>
</evidence>
<feature type="domain" description="VTC" evidence="1">
    <location>
        <begin position="44"/>
        <end position="245"/>
    </location>
</feature>
<reference evidence="2" key="1">
    <citation type="submission" date="2021-04" db="EMBL/GenBank/DDBJ databases">
        <authorList>
            <person name="Rodrigo-Torres L."/>
            <person name="Arahal R. D."/>
            <person name="Lucena T."/>
        </authorList>
    </citation>
    <scope>NUCLEOTIDE SEQUENCE</scope>
    <source>
        <strain evidence="2">AS29M-1</strain>
    </source>
</reference>